<dbReference type="RefSeq" id="WP_052290005.1">
    <property type="nucleotide sequence ID" value="NZ_JTJC03000001.1"/>
</dbReference>
<dbReference type="InterPro" id="IPR050194">
    <property type="entry name" value="Glycosyltransferase_grp1"/>
</dbReference>
<proteinExistence type="predicted"/>
<sequence length="414" mass="46894">MKILDDFINSKKQEGKNHSRLRVLFVSHAYVVGVNQGKLQAIAEIEGIDVGLLAPTNWRALEWNRRLQLERPYSKIQIYGAPVLFAGRGGAYFYTPWRVWQVLNDFQPDIVQVEAEVFSLCALELAIWARLTGKKLIIFGWENMDRHLPKLRRWVRQFVMNTASAIIAGNHEGANLLHQWGYNGAIAIMPQMGVDTQLFAPQPTERNNRTNQEFQIGFLGRLVAGKGIDILFAAVRQLRQRGFNCRLILCGSGSSEADLRQEAEKQQIADFVTWRGAVRHEAAPMAIAQFDVLVLPSRTTPTWKEQFGHVLIEAMAMGVPVIGSTSGEIPHAIGRSDLVFPEEDAHGLAAILERLICEPSWRQEVESYCLNRVQQHYSHEQIARRSFQLWQTILKQQVESGENSICKSQVASRN</sequence>
<dbReference type="Gene3D" id="3.40.50.2000">
    <property type="entry name" value="Glycogen Phosphorylase B"/>
    <property type="match status" value="2"/>
</dbReference>
<dbReference type="OrthoDB" id="9806653at2"/>
<dbReference type="PANTHER" id="PTHR45947">
    <property type="entry name" value="SULFOQUINOVOSYL TRANSFERASE SQD2"/>
    <property type="match status" value="1"/>
</dbReference>
<dbReference type="GO" id="GO:0016757">
    <property type="term" value="F:glycosyltransferase activity"/>
    <property type="evidence" value="ECO:0007669"/>
    <property type="project" value="TreeGrafter"/>
</dbReference>
<evidence type="ECO:0000259" key="1">
    <source>
        <dbReference type="Pfam" id="PF13439"/>
    </source>
</evidence>
<dbReference type="Pfam" id="PF13439">
    <property type="entry name" value="Glyco_transf_4"/>
    <property type="match status" value="1"/>
</dbReference>
<gene>
    <name evidence="2" type="ORF">QH73_0004080</name>
</gene>
<evidence type="ECO:0000313" key="2">
    <source>
        <dbReference type="EMBL" id="NHC33849.1"/>
    </source>
</evidence>
<dbReference type="SUPFAM" id="SSF53756">
    <property type="entry name" value="UDP-Glycosyltransferase/glycogen phosphorylase"/>
    <property type="match status" value="1"/>
</dbReference>
<protein>
    <submittedName>
        <fullName evidence="2">Glycosyltransferase family 4 protein</fullName>
    </submittedName>
</protein>
<dbReference type="Proteomes" id="UP000031532">
    <property type="component" value="Unassembled WGS sequence"/>
</dbReference>
<dbReference type="InterPro" id="IPR028098">
    <property type="entry name" value="Glyco_trans_4-like_N"/>
</dbReference>
<dbReference type="CDD" id="cd03801">
    <property type="entry name" value="GT4_PimA-like"/>
    <property type="match status" value="1"/>
</dbReference>
<dbReference type="Pfam" id="PF13692">
    <property type="entry name" value="Glyco_trans_1_4"/>
    <property type="match status" value="1"/>
</dbReference>
<comment type="caution">
    <text evidence="2">The sequence shown here is derived from an EMBL/GenBank/DDBJ whole genome shotgun (WGS) entry which is preliminary data.</text>
</comment>
<keyword evidence="3" id="KW-1185">Reference proteome</keyword>
<name>A0A9X5E2E1_9CYAN</name>
<feature type="domain" description="Glycosyltransferase subfamily 4-like N-terminal" evidence="1">
    <location>
        <begin position="47"/>
        <end position="196"/>
    </location>
</feature>
<reference evidence="2 3" key="1">
    <citation type="journal article" date="2015" name="Genome Announc.">
        <title>Draft Genome Sequence of the Terrestrial Cyanobacterium Scytonema millei VB511283, Isolated from Eastern India.</title>
        <authorList>
            <person name="Sen D."/>
            <person name="Chandrababunaidu M.M."/>
            <person name="Singh D."/>
            <person name="Sanghi N."/>
            <person name="Ghorai A."/>
            <person name="Mishra G.P."/>
            <person name="Madduluri M."/>
            <person name="Adhikary S.P."/>
            <person name="Tripathy S."/>
        </authorList>
    </citation>
    <scope>NUCLEOTIDE SEQUENCE [LARGE SCALE GENOMIC DNA]</scope>
    <source>
        <strain evidence="2 3">VB511283</strain>
    </source>
</reference>
<dbReference type="PANTHER" id="PTHR45947:SF3">
    <property type="entry name" value="SULFOQUINOVOSYL TRANSFERASE SQD2"/>
    <property type="match status" value="1"/>
</dbReference>
<accession>A0A9X5E2E1</accession>
<dbReference type="AlphaFoldDB" id="A0A9X5E2E1"/>
<organism evidence="2 3">
    <name type="scientific">Scytonema millei VB511283</name>
    <dbReference type="NCBI Taxonomy" id="1245923"/>
    <lineage>
        <taxon>Bacteria</taxon>
        <taxon>Bacillati</taxon>
        <taxon>Cyanobacteriota</taxon>
        <taxon>Cyanophyceae</taxon>
        <taxon>Nostocales</taxon>
        <taxon>Scytonemataceae</taxon>
        <taxon>Scytonema</taxon>
    </lineage>
</organism>
<dbReference type="EMBL" id="JTJC03000001">
    <property type="protein sequence ID" value="NHC33849.1"/>
    <property type="molecule type" value="Genomic_DNA"/>
</dbReference>
<evidence type="ECO:0000313" key="3">
    <source>
        <dbReference type="Proteomes" id="UP000031532"/>
    </source>
</evidence>